<dbReference type="GeneID" id="40384227"/>
<evidence type="ECO:0000313" key="2">
    <source>
        <dbReference type="Proteomes" id="UP000249293"/>
    </source>
</evidence>
<dbReference type="RefSeq" id="XP_029321909.1">
    <property type="nucleotide sequence ID" value="XM_029466049.1"/>
</dbReference>
<reference evidence="1 2" key="1">
    <citation type="submission" date="2018-06" db="EMBL/GenBank/DDBJ databases">
        <title>Population genomics shows no distinction between pathogenic Candida krusei and environmental Pichia kudriavzevii: One species, four names.</title>
        <authorList>
            <person name="Douglass A.P."/>
            <person name="Offei B."/>
            <person name="Braun-Galleani S."/>
            <person name="Coughlan A.Y."/>
            <person name="Martos A."/>
            <person name="Ortiz-Merino R.A."/>
            <person name="Byrne K.P."/>
            <person name="Wolfe K.H."/>
        </authorList>
    </citation>
    <scope>NUCLEOTIDE SEQUENCE [LARGE SCALE GENOMIC DNA]</scope>
    <source>
        <strain evidence="1 2">CBS573</strain>
    </source>
</reference>
<dbReference type="Proteomes" id="UP000249293">
    <property type="component" value="Chromosome 3"/>
</dbReference>
<sequence>MSHDPHSRINGHVSLVEYNHHGGVTHYASNYTMRYYLKELREKPSYKVVHLSSILFDVERLKTLREEMTVDDSLMSNIQVAQTLSLSQMLITLKQLKYIPQCIILEDLDEAFNVSMFEDQRKSGRIMIEIIKHIRDISQNHLTTVIITQRKPRQSIGLHRVSSLLRNMMDNQILIDGDNVQIDSIYDDIDVFLNAK</sequence>
<protein>
    <submittedName>
        <fullName evidence="1">Uncharacterized protein</fullName>
    </submittedName>
</protein>
<proteinExistence type="predicted"/>
<gene>
    <name evidence="1" type="ORF">C5L36_0C03695</name>
</gene>
<dbReference type="AlphaFoldDB" id="A0A2U9R4Z9"/>
<keyword evidence="2" id="KW-1185">Reference proteome</keyword>
<dbReference type="EMBL" id="CP028775">
    <property type="protein sequence ID" value="AWU76432.1"/>
    <property type="molecule type" value="Genomic_DNA"/>
</dbReference>
<evidence type="ECO:0000313" key="1">
    <source>
        <dbReference type="EMBL" id="AWU76432.1"/>
    </source>
</evidence>
<dbReference type="KEGG" id="pkz:C5L36_0C03695"/>
<name>A0A2U9R4Z9_PICKU</name>
<accession>A0A2U9R4Z9</accession>
<dbReference type="OrthoDB" id="10636293at2759"/>
<organism evidence="1 2">
    <name type="scientific">Pichia kudriavzevii</name>
    <name type="common">Yeast</name>
    <name type="synonym">Issatchenkia orientalis</name>
    <dbReference type="NCBI Taxonomy" id="4909"/>
    <lineage>
        <taxon>Eukaryota</taxon>
        <taxon>Fungi</taxon>
        <taxon>Dikarya</taxon>
        <taxon>Ascomycota</taxon>
        <taxon>Saccharomycotina</taxon>
        <taxon>Pichiomycetes</taxon>
        <taxon>Pichiales</taxon>
        <taxon>Pichiaceae</taxon>
        <taxon>Pichia</taxon>
    </lineage>
</organism>
<dbReference type="VEuPathDB" id="FungiDB:C5L36_0C03695"/>